<feature type="chain" id="PRO_5043955663" evidence="2">
    <location>
        <begin position="23"/>
        <end position="97"/>
    </location>
</feature>
<comment type="caution">
    <text evidence="3">The sequence shown here is derived from an EMBL/GenBank/DDBJ whole genome shotgun (WGS) entry which is preliminary data.</text>
</comment>
<accession>A0AAV6PKN0</accession>
<feature type="signal peptide" evidence="2">
    <location>
        <begin position="1"/>
        <end position="22"/>
    </location>
</feature>
<dbReference type="Proteomes" id="UP000693946">
    <property type="component" value="Unassembled WGS sequence"/>
</dbReference>
<protein>
    <submittedName>
        <fullName evidence="3">Uncharacterized protein</fullName>
    </submittedName>
</protein>
<dbReference type="EMBL" id="JAGKHQ010000784">
    <property type="protein sequence ID" value="KAG7464361.1"/>
    <property type="molecule type" value="Genomic_DNA"/>
</dbReference>
<evidence type="ECO:0000256" key="2">
    <source>
        <dbReference type="SAM" id="SignalP"/>
    </source>
</evidence>
<keyword evidence="2" id="KW-0732">Signal</keyword>
<evidence type="ECO:0000313" key="4">
    <source>
        <dbReference type="Proteomes" id="UP000693946"/>
    </source>
</evidence>
<evidence type="ECO:0000313" key="3">
    <source>
        <dbReference type="EMBL" id="KAG7464361.1"/>
    </source>
</evidence>
<feature type="region of interest" description="Disordered" evidence="1">
    <location>
        <begin position="72"/>
        <end position="97"/>
    </location>
</feature>
<keyword evidence="4" id="KW-1185">Reference proteome</keyword>
<gene>
    <name evidence="3" type="ORF">JOB18_028953</name>
</gene>
<name>A0AAV6PKN0_SOLSE</name>
<organism evidence="3 4">
    <name type="scientific">Solea senegalensis</name>
    <name type="common">Senegalese sole</name>
    <dbReference type="NCBI Taxonomy" id="28829"/>
    <lineage>
        <taxon>Eukaryota</taxon>
        <taxon>Metazoa</taxon>
        <taxon>Chordata</taxon>
        <taxon>Craniata</taxon>
        <taxon>Vertebrata</taxon>
        <taxon>Euteleostomi</taxon>
        <taxon>Actinopterygii</taxon>
        <taxon>Neopterygii</taxon>
        <taxon>Teleostei</taxon>
        <taxon>Neoteleostei</taxon>
        <taxon>Acanthomorphata</taxon>
        <taxon>Carangaria</taxon>
        <taxon>Pleuronectiformes</taxon>
        <taxon>Pleuronectoidei</taxon>
        <taxon>Soleidae</taxon>
        <taxon>Solea</taxon>
    </lineage>
</organism>
<evidence type="ECO:0000256" key="1">
    <source>
        <dbReference type="SAM" id="MobiDB-lite"/>
    </source>
</evidence>
<sequence>MRSGVSLFFFGFVGNVVFKVNAQVYLVSEENTKHGGALLCDSGGSCSIFVIQTVKTERDVLEENFPGFHLIGKESQKEPGSGQVGDLDMHTHPPMMH</sequence>
<dbReference type="AlphaFoldDB" id="A0AAV6PKN0"/>
<reference evidence="3 4" key="1">
    <citation type="journal article" date="2021" name="Sci. Rep.">
        <title>Chromosome anchoring in Senegalese sole (Solea senegalensis) reveals sex-associated markers and genome rearrangements in flatfish.</title>
        <authorList>
            <person name="Guerrero-Cozar I."/>
            <person name="Gomez-Garrido J."/>
            <person name="Berbel C."/>
            <person name="Martinez-Blanch J.F."/>
            <person name="Alioto T."/>
            <person name="Claros M.G."/>
            <person name="Gagnaire P.A."/>
            <person name="Manchado M."/>
        </authorList>
    </citation>
    <scope>NUCLEOTIDE SEQUENCE [LARGE SCALE GENOMIC DNA]</scope>
    <source>
        <strain evidence="3">Sse05_10M</strain>
    </source>
</reference>
<proteinExistence type="predicted"/>